<dbReference type="PANTHER" id="PTHR46411:SF2">
    <property type="entry name" value="AAA+ ATPASE DOMAIN-CONTAINING PROTEIN"/>
    <property type="match status" value="1"/>
</dbReference>
<feature type="domain" description="AAA+ ATPase lid" evidence="1">
    <location>
        <begin position="109"/>
        <end position="213"/>
    </location>
</feature>
<reference evidence="2" key="1">
    <citation type="submission" date="2022-10" db="EMBL/GenBank/DDBJ databases">
        <title>Tapping the CABI collections for fungal endophytes: first genome assemblies for Collariella, Neodidymelliopsis, Ascochyta clinopodiicola, Didymella pomorum, Didymosphaeria variabile, Neocosmospora piperis and Neocucurbitaria cava.</title>
        <authorList>
            <person name="Hill R."/>
        </authorList>
    </citation>
    <scope>NUCLEOTIDE SEQUENCE</scope>
    <source>
        <strain evidence="2">IMI 366586</strain>
    </source>
</reference>
<sequence length="227" mass="26206">MQKKEWGTAILPVELQVHYLEDVKWNTKAFDYLVINKSTKELIKAVVMNQLGGQANADLIRGKGNGLFMLLHGGPGTGKTLTAESNRVGIFDEAFKSRIQLSLRYEKLGQNERYQIWQNFVCHLDIFQRSILESSTPESERVTTIGYGIDISDLKANLEELSQADLNGREIRNALSTARQLALYRKQPLQYCHLKDVMYEARKFDEYLKELRDGYTGDDIQRERRER</sequence>
<dbReference type="Proteomes" id="UP001140502">
    <property type="component" value="Unassembled WGS sequence"/>
</dbReference>
<dbReference type="PANTHER" id="PTHR46411">
    <property type="entry name" value="FAMILY ATPASE, PUTATIVE-RELATED"/>
    <property type="match status" value="1"/>
</dbReference>
<dbReference type="SUPFAM" id="SSF52540">
    <property type="entry name" value="P-loop containing nucleoside triphosphate hydrolases"/>
    <property type="match status" value="1"/>
</dbReference>
<proteinExistence type="predicted"/>
<dbReference type="AlphaFoldDB" id="A0A9W9BUU4"/>
<keyword evidence="3" id="KW-1185">Reference proteome</keyword>
<evidence type="ECO:0000259" key="1">
    <source>
        <dbReference type="Pfam" id="PF23232"/>
    </source>
</evidence>
<gene>
    <name evidence="2" type="ORF">N0V84_000877</name>
</gene>
<comment type="caution">
    <text evidence="2">The sequence shown here is derived from an EMBL/GenBank/DDBJ whole genome shotgun (WGS) entry which is preliminary data.</text>
</comment>
<name>A0A9W9BUU4_9HYPO</name>
<dbReference type="InterPro" id="IPR056599">
    <property type="entry name" value="AAA_lid_fung"/>
</dbReference>
<dbReference type="EMBL" id="JAPEUR010000008">
    <property type="protein sequence ID" value="KAJ4328686.1"/>
    <property type="molecule type" value="Genomic_DNA"/>
</dbReference>
<dbReference type="OrthoDB" id="10042665at2759"/>
<dbReference type="InterPro" id="IPR027417">
    <property type="entry name" value="P-loop_NTPase"/>
</dbReference>
<protein>
    <recommendedName>
        <fullName evidence="1">AAA+ ATPase lid domain-containing protein</fullName>
    </recommendedName>
</protein>
<evidence type="ECO:0000313" key="3">
    <source>
        <dbReference type="Proteomes" id="UP001140502"/>
    </source>
</evidence>
<evidence type="ECO:0000313" key="2">
    <source>
        <dbReference type="EMBL" id="KAJ4328686.1"/>
    </source>
</evidence>
<dbReference type="Pfam" id="PF23232">
    <property type="entry name" value="AAA_lid_13"/>
    <property type="match status" value="1"/>
</dbReference>
<organism evidence="2 3">
    <name type="scientific">Fusarium piperis</name>
    <dbReference type="NCBI Taxonomy" id="1435070"/>
    <lineage>
        <taxon>Eukaryota</taxon>
        <taxon>Fungi</taxon>
        <taxon>Dikarya</taxon>
        <taxon>Ascomycota</taxon>
        <taxon>Pezizomycotina</taxon>
        <taxon>Sordariomycetes</taxon>
        <taxon>Hypocreomycetidae</taxon>
        <taxon>Hypocreales</taxon>
        <taxon>Nectriaceae</taxon>
        <taxon>Fusarium</taxon>
        <taxon>Fusarium solani species complex</taxon>
    </lineage>
</organism>
<accession>A0A9W9BUU4</accession>
<dbReference type="Gene3D" id="3.40.50.300">
    <property type="entry name" value="P-loop containing nucleotide triphosphate hydrolases"/>
    <property type="match status" value="1"/>
</dbReference>